<feature type="domain" description="HTH LytTR-type" evidence="3">
    <location>
        <begin position="152"/>
        <end position="241"/>
    </location>
</feature>
<dbReference type="GO" id="GO:0000156">
    <property type="term" value="F:phosphorelay response regulator activity"/>
    <property type="evidence" value="ECO:0007669"/>
    <property type="project" value="InterPro"/>
</dbReference>
<sequence length="245" mass="28357">MKKSIITVEDNLVVAEDLKDKLESLGYEVLGNFLDPTEIVEVLNQRTVHLLVVDILLGQEKTGIDVVKEVYSHFQIPVVYLTANSESAMVKMAMETHPAAYLIKPFKLSEFVINIDLAIKNFENKKNTDELKNDDFKVTNEAIFIPDNQMHIRINSSDIYAVEADGSYIKILTRDKKYQISSNLKNFTKQFVDSRFVRISRKHLVNKTYVERINGNTIYLGEYEFQFSKLNRQEILSHFKILKTK</sequence>
<dbReference type="SMART" id="SM00448">
    <property type="entry name" value="REC"/>
    <property type="match status" value="1"/>
</dbReference>
<feature type="modified residue" description="4-aspartylphosphate" evidence="1">
    <location>
        <position position="54"/>
    </location>
</feature>
<dbReference type="Gene3D" id="3.40.50.2300">
    <property type="match status" value="1"/>
</dbReference>
<dbReference type="Pfam" id="PF00072">
    <property type="entry name" value="Response_reg"/>
    <property type="match status" value="1"/>
</dbReference>
<evidence type="ECO:0000313" key="4">
    <source>
        <dbReference type="EMBL" id="KOF03810.1"/>
    </source>
</evidence>
<keyword evidence="5" id="KW-1185">Reference proteome</keyword>
<dbReference type="Pfam" id="PF04397">
    <property type="entry name" value="LytTR"/>
    <property type="match status" value="1"/>
</dbReference>
<evidence type="ECO:0008006" key="6">
    <source>
        <dbReference type="Google" id="ProtNLM"/>
    </source>
</evidence>
<dbReference type="Proteomes" id="UP000036908">
    <property type="component" value="Unassembled WGS sequence"/>
</dbReference>
<name>A0A0L8ANL0_9BACT</name>
<evidence type="ECO:0000313" key="5">
    <source>
        <dbReference type="Proteomes" id="UP000036908"/>
    </source>
</evidence>
<dbReference type="PROSITE" id="PS50930">
    <property type="entry name" value="HTH_LYTTR"/>
    <property type="match status" value="1"/>
</dbReference>
<dbReference type="OrthoDB" id="1646880at2"/>
<comment type="caution">
    <text evidence="4">The sequence shown here is derived from an EMBL/GenBank/DDBJ whole genome shotgun (WGS) entry which is preliminary data.</text>
</comment>
<dbReference type="EMBL" id="JSVA01000005">
    <property type="protein sequence ID" value="KOF03810.1"/>
    <property type="molecule type" value="Genomic_DNA"/>
</dbReference>
<feature type="domain" description="Response regulatory" evidence="2">
    <location>
        <begin position="4"/>
        <end position="119"/>
    </location>
</feature>
<dbReference type="SMART" id="SM00850">
    <property type="entry name" value="LytTR"/>
    <property type="match status" value="1"/>
</dbReference>
<proteinExistence type="predicted"/>
<evidence type="ECO:0000256" key="1">
    <source>
        <dbReference type="PROSITE-ProRule" id="PRU00169"/>
    </source>
</evidence>
<dbReference type="InterPro" id="IPR001789">
    <property type="entry name" value="Sig_transdc_resp-reg_receiver"/>
</dbReference>
<keyword evidence="1" id="KW-0597">Phosphoprotein</keyword>
<dbReference type="PATRIC" id="fig|1566026.4.peg.2708"/>
<dbReference type="PROSITE" id="PS50110">
    <property type="entry name" value="RESPONSE_REGULATORY"/>
    <property type="match status" value="1"/>
</dbReference>
<reference evidence="5" key="1">
    <citation type="submission" date="2014-11" db="EMBL/GenBank/DDBJ databases">
        <title>Genome sequencing of Roseivirga sp. D-25.</title>
        <authorList>
            <person name="Selvaratnam C."/>
            <person name="Thevarajoo S."/>
            <person name="Goh K.M."/>
            <person name="Eee R."/>
            <person name="Chan K.-G."/>
            <person name="Chong C.S."/>
        </authorList>
    </citation>
    <scope>NUCLEOTIDE SEQUENCE [LARGE SCALE GENOMIC DNA]</scope>
    <source>
        <strain evidence="5">D-25</strain>
    </source>
</reference>
<dbReference type="Gene3D" id="2.40.50.1020">
    <property type="entry name" value="LytTr DNA-binding domain"/>
    <property type="match status" value="1"/>
</dbReference>
<protein>
    <recommendedName>
        <fullName evidence="6">Response regulatory domain-containing protein</fullName>
    </recommendedName>
</protein>
<dbReference type="InterPro" id="IPR007492">
    <property type="entry name" value="LytTR_DNA-bd_dom"/>
</dbReference>
<organism evidence="4 5">
    <name type="scientific">Roseivirga seohaensis subsp. aquiponti</name>
    <dbReference type="NCBI Taxonomy" id="1566026"/>
    <lineage>
        <taxon>Bacteria</taxon>
        <taxon>Pseudomonadati</taxon>
        <taxon>Bacteroidota</taxon>
        <taxon>Cytophagia</taxon>
        <taxon>Cytophagales</taxon>
        <taxon>Roseivirgaceae</taxon>
        <taxon>Roseivirga</taxon>
    </lineage>
</organism>
<gene>
    <name evidence="4" type="ORF">OB69_04430</name>
</gene>
<evidence type="ECO:0000259" key="3">
    <source>
        <dbReference type="PROSITE" id="PS50930"/>
    </source>
</evidence>
<dbReference type="AlphaFoldDB" id="A0A0L8ANL0"/>
<accession>A0A0L8ANL0</accession>
<dbReference type="PANTHER" id="PTHR37299:SF1">
    <property type="entry name" value="STAGE 0 SPORULATION PROTEIN A HOMOLOG"/>
    <property type="match status" value="1"/>
</dbReference>
<dbReference type="PANTHER" id="PTHR37299">
    <property type="entry name" value="TRANSCRIPTIONAL REGULATOR-RELATED"/>
    <property type="match status" value="1"/>
</dbReference>
<dbReference type="GO" id="GO:0003677">
    <property type="term" value="F:DNA binding"/>
    <property type="evidence" value="ECO:0007669"/>
    <property type="project" value="InterPro"/>
</dbReference>
<dbReference type="SUPFAM" id="SSF52172">
    <property type="entry name" value="CheY-like"/>
    <property type="match status" value="1"/>
</dbReference>
<dbReference type="InterPro" id="IPR011006">
    <property type="entry name" value="CheY-like_superfamily"/>
</dbReference>
<dbReference type="RefSeq" id="WP_053222492.1">
    <property type="nucleotide sequence ID" value="NZ_JSVA01000005.1"/>
</dbReference>
<dbReference type="InterPro" id="IPR046947">
    <property type="entry name" value="LytR-like"/>
</dbReference>
<evidence type="ECO:0000259" key="2">
    <source>
        <dbReference type="PROSITE" id="PS50110"/>
    </source>
</evidence>